<protein>
    <submittedName>
        <fullName evidence="1">Uncharacterized protein</fullName>
    </submittedName>
</protein>
<accession>A0ABU8WXX7</accession>
<keyword evidence="2" id="KW-1185">Reference proteome</keyword>
<organism evidence="1 2">
    <name type="scientific">Variovorax rhizosphaerae</name>
    <dbReference type="NCBI Taxonomy" id="1836200"/>
    <lineage>
        <taxon>Bacteria</taxon>
        <taxon>Pseudomonadati</taxon>
        <taxon>Pseudomonadota</taxon>
        <taxon>Betaproteobacteria</taxon>
        <taxon>Burkholderiales</taxon>
        <taxon>Comamonadaceae</taxon>
        <taxon>Variovorax</taxon>
    </lineage>
</organism>
<evidence type="ECO:0000313" key="1">
    <source>
        <dbReference type="EMBL" id="MEJ8852386.1"/>
    </source>
</evidence>
<evidence type="ECO:0000313" key="2">
    <source>
        <dbReference type="Proteomes" id="UP001385892"/>
    </source>
</evidence>
<name>A0ABU8WXX7_9BURK</name>
<dbReference type="Proteomes" id="UP001385892">
    <property type="component" value="Unassembled WGS sequence"/>
</dbReference>
<proteinExistence type="predicted"/>
<comment type="caution">
    <text evidence="1">The sequence shown here is derived from an EMBL/GenBank/DDBJ whole genome shotgun (WGS) entry which is preliminary data.</text>
</comment>
<dbReference type="RefSeq" id="WP_340348357.1">
    <property type="nucleotide sequence ID" value="NZ_JBBKZT010000039.1"/>
</dbReference>
<dbReference type="EMBL" id="JBBKZT010000039">
    <property type="protein sequence ID" value="MEJ8852386.1"/>
    <property type="molecule type" value="Genomic_DNA"/>
</dbReference>
<gene>
    <name evidence="1" type="ORF">WKW82_37585</name>
</gene>
<reference evidence="1 2" key="1">
    <citation type="submission" date="2024-03" db="EMBL/GenBank/DDBJ databases">
        <title>Novel species of the genus Variovorax.</title>
        <authorList>
            <person name="Liu Q."/>
            <person name="Xin Y.-H."/>
        </authorList>
    </citation>
    <scope>NUCLEOTIDE SEQUENCE [LARGE SCALE GENOMIC DNA]</scope>
    <source>
        <strain evidence="1 2">KACC 18900</strain>
    </source>
</reference>
<sequence>MNGLMLDQPLLISTLPTHAERHHGDQEIDSRRVEGGVHRIMRPRVCTRPGRP</sequence>